<sequence length="126" mass="14060">MKSVSGAEWGFGSAPWMEGMKEIFFRSELHVLLSCYISQYSNSTFPLEHTTAGEKKKPVPERREEFGKIKVAPACFLLVSCGLLAGLKQPCFTGGFEIRGQACTFERKTFSENSVCQYSGIDRSRS</sequence>
<accession>A0AAE6W2A0</accession>
<protein>
    <submittedName>
        <fullName evidence="1">Uncharacterized protein</fullName>
    </submittedName>
</protein>
<evidence type="ECO:0000313" key="2">
    <source>
        <dbReference type="Proteomes" id="UP000642553"/>
    </source>
</evidence>
<name>A0AAE6W2A0_9BACT</name>
<proteinExistence type="predicted"/>
<gene>
    <name evidence="1" type="ORF">DMI76_06460</name>
</gene>
<dbReference type="Proteomes" id="UP000642553">
    <property type="component" value="Chromosome"/>
</dbReference>
<organism evidence="1 2">
    <name type="scientific">Akkermansia massiliensis</name>
    <dbReference type="NCBI Taxonomy" id="2927224"/>
    <lineage>
        <taxon>Bacteria</taxon>
        <taxon>Pseudomonadati</taxon>
        <taxon>Verrucomicrobiota</taxon>
        <taxon>Verrucomicrobiia</taxon>
        <taxon>Verrucomicrobiales</taxon>
        <taxon>Akkermansiaceae</taxon>
        <taxon>Akkermansia</taxon>
    </lineage>
</organism>
<dbReference type="AlphaFoldDB" id="A0AAE6W2A0"/>
<dbReference type="EMBL" id="CP029701">
    <property type="protein sequence ID" value="QHV63027.1"/>
    <property type="molecule type" value="Genomic_DNA"/>
</dbReference>
<dbReference type="RefSeq" id="WP_156340833.1">
    <property type="nucleotide sequence ID" value="NZ_CP029701.1"/>
</dbReference>
<reference evidence="1" key="1">
    <citation type="submission" date="2018-05" db="EMBL/GenBank/DDBJ databases">
        <title>Complete genome sequnece of Akkermansia muciniphila EB-AMDK-40.</title>
        <authorList>
            <person name="Nam Y.-D."/>
            <person name="Chung W.-H."/>
            <person name="Park Y.S."/>
            <person name="Kang J."/>
        </authorList>
    </citation>
    <scope>NUCLEOTIDE SEQUENCE</scope>
    <source>
        <strain evidence="1">EB-AMDK-40</strain>
    </source>
</reference>
<evidence type="ECO:0000313" key="1">
    <source>
        <dbReference type="EMBL" id="QHV63027.1"/>
    </source>
</evidence>